<keyword evidence="1" id="KW-0831">Ubiquinone biosynthesis</keyword>
<sequence>MSATQRFLYPLTFPLRLVPGTLHSRALAGILNQVMKEALAEGELDFLEGRRMAIEIDDIGLRYRLGLENGRIRGYGDEHPADASIAGGLHEFLLLSARREDADTLFFQRRLRMSGDTELGLYLKNFLDAFEPPQKYQPLMKALDKMASLRFPGTSSK</sequence>
<dbReference type="RefSeq" id="WP_155450286.1">
    <property type="nucleotide sequence ID" value="NZ_WNKT01000023.1"/>
</dbReference>
<evidence type="ECO:0000313" key="3">
    <source>
        <dbReference type="EMBL" id="MTW21705.1"/>
    </source>
</evidence>
<dbReference type="InterPro" id="IPR036527">
    <property type="entry name" value="SCP2_sterol-bd_dom_sf"/>
</dbReference>
<evidence type="ECO:0000259" key="2">
    <source>
        <dbReference type="Pfam" id="PF02036"/>
    </source>
</evidence>
<dbReference type="Proteomes" id="UP000434044">
    <property type="component" value="Unassembled WGS sequence"/>
</dbReference>
<comment type="pathway">
    <text evidence="1">Cofactor biosynthesis; ubiquinone biosynthesis.</text>
</comment>
<organism evidence="3 4">
    <name type="scientific">Allochromatium palmeri</name>
    <dbReference type="NCBI Taxonomy" id="231048"/>
    <lineage>
        <taxon>Bacteria</taxon>
        <taxon>Pseudomonadati</taxon>
        <taxon>Pseudomonadota</taxon>
        <taxon>Gammaproteobacteria</taxon>
        <taxon>Chromatiales</taxon>
        <taxon>Chromatiaceae</taxon>
        <taxon>Allochromatium</taxon>
    </lineage>
</organism>
<dbReference type="GO" id="GO:0006744">
    <property type="term" value="P:ubiquinone biosynthetic process"/>
    <property type="evidence" value="ECO:0007669"/>
    <property type="project" value="UniProtKB-UniRule"/>
</dbReference>
<dbReference type="OrthoDB" id="5292463at2"/>
<reference evidence="3 4" key="1">
    <citation type="submission" date="2019-11" db="EMBL/GenBank/DDBJ databases">
        <title>Whole-genome sequence of the anaerobic purple sulfur bacterium Allochromatium palmeri DSM 15591.</title>
        <authorList>
            <person name="Kyndt J.A."/>
            <person name="Meyer T.E."/>
        </authorList>
    </citation>
    <scope>NUCLEOTIDE SEQUENCE [LARGE SCALE GENOMIC DNA]</scope>
    <source>
        <strain evidence="3 4">DSM 15591</strain>
    </source>
</reference>
<gene>
    <name evidence="1" type="primary">ubiT</name>
    <name evidence="3" type="ORF">GJ668_11455</name>
</gene>
<dbReference type="Pfam" id="PF02036">
    <property type="entry name" value="SCP2"/>
    <property type="match status" value="1"/>
</dbReference>
<dbReference type="UniPathway" id="UPA00232"/>
<comment type="similarity">
    <text evidence="1">Belongs to the UbiT family.</text>
</comment>
<dbReference type="AlphaFoldDB" id="A0A6N8EC04"/>
<dbReference type="Gene3D" id="3.30.1050.10">
    <property type="entry name" value="SCP2 sterol-binding domain"/>
    <property type="match status" value="1"/>
</dbReference>
<dbReference type="SUPFAM" id="SSF55718">
    <property type="entry name" value="SCP-like"/>
    <property type="match status" value="1"/>
</dbReference>
<comment type="caution">
    <text evidence="3">The sequence shown here is derived from an EMBL/GenBank/DDBJ whole genome shotgun (WGS) entry which is preliminary data.</text>
</comment>
<comment type="function">
    <text evidence="1">Required for O(2)-independent ubiquinone (coenzyme Q) biosynthesis. Likely functions as an accessory factor.</text>
</comment>
<dbReference type="EMBL" id="WNKT01000023">
    <property type="protein sequence ID" value="MTW21705.1"/>
    <property type="molecule type" value="Genomic_DNA"/>
</dbReference>
<feature type="domain" description="SCP2" evidence="2">
    <location>
        <begin position="32"/>
        <end position="128"/>
    </location>
</feature>
<name>A0A6N8EC04_9GAMM</name>
<evidence type="ECO:0000313" key="4">
    <source>
        <dbReference type="Proteomes" id="UP000434044"/>
    </source>
</evidence>
<proteinExistence type="inferred from homology"/>
<dbReference type="InterPro" id="IPR003033">
    <property type="entry name" value="SCP2_sterol-bd_dom"/>
</dbReference>
<evidence type="ECO:0000256" key="1">
    <source>
        <dbReference type="HAMAP-Rule" id="MF_02231"/>
    </source>
</evidence>
<dbReference type="HAMAP" id="MF_02231">
    <property type="entry name" value="UbiT"/>
    <property type="match status" value="1"/>
</dbReference>
<keyword evidence="4" id="KW-1185">Reference proteome</keyword>
<dbReference type="InterPro" id="IPR016830">
    <property type="entry name" value="UbiT"/>
</dbReference>
<protein>
    <recommendedName>
        <fullName evidence="1">Ubiquinone biosynthesis accessory factor UbiT</fullName>
    </recommendedName>
</protein>
<accession>A0A6N8EC04</accession>